<evidence type="ECO:0000256" key="4">
    <source>
        <dbReference type="ARBA" id="ARBA00022679"/>
    </source>
</evidence>
<evidence type="ECO:0000256" key="1">
    <source>
        <dbReference type="ARBA" id="ARBA00004141"/>
    </source>
</evidence>
<sequence length="296" mass="33087">MSSQKRYLTRHDIRLNSLKPWTLPSSIFPLLLGTVLAWKHDQSFDLQVFVLSAIVVAGTHAAGNFVNSYYEATTRKYYSSISERRFTINDSARCAFYSYCLVIPIFAYLVVVSRASIWHEAPLFIIGLLASMMFGNGLKNVVPGEFLVSGVYGPLCVFFSYLVQVGGSRQLSAWWIAVYALPLSINTEIYLHSQNIRDIKIDQEQGAHTLAVLLGNRFSLAVLPLFLLLPYMVTCALAMLKSQFFFLPLLSSPLAMLALPSDVHDKVAVALLPRRVSIVGLAFGILYLQCVLYCRV</sequence>
<dbReference type="KEGG" id="nve:5507771"/>
<evidence type="ECO:0008006" key="11">
    <source>
        <dbReference type="Google" id="ProtNLM"/>
    </source>
</evidence>
<name>A7SJ00_NEMVE</name>
<keyword evidence="7 8" id="KW-0472">Membrane</keyword>
<dbReference type="Pfam" id="PF01040">
    <property type="entry name" value="UbiA"/>
    <property type="match status" value="1"/>
</dbReference>
<feature type="transmembrane region" description="Helical" evidence="8">
    <location>
        <begin position="91"/>
        <end position="111"/>
    </location>
</feature>
<keyword evidence="3" id="KW-0637">Prenyltransferase</keyword>
<feature type="transmembrane region" description="Helical" evidence="8">
    <location>
        <begin position="146"/>
        <end position="166"/>
    </location>
</feature>
<evidence type="ECO:0000256" key="5">
    <source>
        <dbReference type="ARBA" id="ARBA00022692"/>
    </source>
</evidence>
<dbReference type="PIRSF" id="PIRSF005355">
    <property type="entry name" value="UBIAD1"/>
    <property type="match status" value="1"/>
</dbReference>
<evidence type="ECO:0000256" key="6">
    <source>
        <dbReference type="ARBA" id="ARBA00022989"/>
    </source>
</evidence>
<dbReference type="eggNOG" id="KOG4581">
    <property type="taxonomic scope" value="Eukaryota"/>
</dbReference>
<keyword evidence="10" id="KW-1185">Reference proteome</keyword>
<dbReference type="GO" id="GO:0000139">
    <property type="term" value="C:Golgi membrane"/>
    <property type="evidence" value="ECO:0000318"/>
    <property type="project" value="GO_Central"/>
</dbReference>
<dbReference type="HOGENOM" id="CLU_043611_0_0_1"/>
<feature type="transmembrane region" description="Helical" evidence="8">
    <location>
        <begin position="276"/>
        <end position="294"/>
    </location>
</feature>
<keyword evidence="6 8" id="KW-1133">Transmembrane helix</keyword>
<evidence type="ECO:0000256" key="2">
    <source>
        <dbReference type="ARBA" id="ARBA00005985"/>
    </source>
</evidence>
<dbReference type="GO" id="GO:0004659">
    <property type="term" value="F:prenyltransferase activity"/>
    <property type="evidence" value="ECO:0000318"/>
    <property type="project" value="GO_Central"/>
</dbReference>
<keyword evidence="5 8" id="KW-0812">Transmembrane</keyword>
<feature type="transmembrane region" description="Helical" evidence="8">
    <location>
        <begin position="172"/>
        <end position="191"/>
    </location>
</feature>
<evidence type="ECO:0000256" key="8">
    <source>
        <dbReference type="SAM" id="Phobius"/>
    </source>
</evidence>
<organism evidence="9 10">
    <name type="scientific">Nematostella vectensis</name>
    <name type="common">Starlet sea anemone</name>
    <dbReference type="NCBI Taxonomy" id="45351"/>
    <lineage>
        <taxon>Eukaryota</taxon>
        <taxon>Metazoa</taxon>
        <taxon>Cnidaria</taxon>
        <taxon>Anthozoa</taxon>
        <taxon>Hexacorallia</taxon>
        <taxon>Actiniaria</taxon>
        <taxon>Edwardsiidae</taxon>
        <taxon>Nematostella</taxon>
    </lineage>
</organism>
<feature type="transmembrane region" description="Helical" evidence="8">
    <location>
        <begin position="218"/>
        <end position="240"/>
    </location>
</feature>
<proteinExistence type="inferred from homology"/>
<feature type="transmembrane region" description="Helical" evidence="8">
    <location>
        <begin position="46"/>
        <end position="70"/>
    </location>
</feature>
<dbReference type="GO" id="GO:0006744">
    <property type="term" value="P:ubiquinone biosynthetic process"/>
    <property type="evidence" value="ECO:0000318"/>
    <property type="project" value="GO_Central"/>
</dbReference>
<dbReference type="PANTHER" id="PTHR13929:SF0">
    <property type="entry name" value="UBIA PRENYLTRANSFERASE DOMAIN-CONTAINING PROTEIN 1"/>
    <property type="match status" value="1"/>
</dbReference>
<dbReference type="InParanoid" id="A7SJ00"/>
<dbReference type="OMA" id="HAAGNFV"/>
<evidence type="ECO:0000313" key="10">
    <source>
        <dbReference type="Proteomes" id="UP000001593"/>
    </source>
</evidence>
<feature type="transmembrane region" description="Helical" evidence="8">
    <location>
        <begin position="117"/>
        <end position="134"/>
    </location>
</feature>
<dbReference type="GO" id="GO:0005783">
    <property type="term" value="C:endoplasmic reticulum"/>
    <property type="evidence" value="ECO:0000318"/>
    <property type="project" value="GO_Central"/>
</dbReference>
<dbReference type="InterPro" id="IPR000537">
    <property type="entry name" value="UbiA_prenyltransferase"/>
</dbReference>
<dbReference type="STRING" id="45351.A7SJ00"/>
<protein>
    <recommendedName>
        <fullName evidence="11">UbiA prenyltransferase domain-containing protein 1 homolog</fullName>
    </recommendedName>
</protein>
<accession>A7SJ00</accession>
<dbReference type="PhylomeDB" id="A7SJ00"/>
<dbReference type="GO" id="GO:0042371">
    <property type="term" value="P:vitamin K biosynthetic process"/>
    <property type="evidence" value="ECO:0000318"/>
    <property type="project" value="GO_Central"/>
</dbReference>
<evidence type="ECO:0000256" key="7">
    <source>
        <dbReference type="ARBA" id="ARBA00023136"/>
    </source>
</evidence>
<comment type="subcellular location">
    <subcellularLocation>
        <location evidence="1">Membrane</location>
        <topology evidence="1">Multi-pass membrane protein</topology>
    </subcellularLocation>
</comment>
<dbReference type="EMBL" id="DS469673">
    <property type="protein sequence ID" value="EDO36334.1"/>
    <property type="molecule type" value="Genomic_DNA"/>
</dbReference>
<dbReference type="PANTHER" id="PTHR13929">
    <property type="entry name" value="1,4-DIHYDROXY-2-NAPHTHOATE OCTAPRENYLTRANSFERASE"/>
    <property type="match status" value="1"/>
</dbReference>
<dbReference type="InterPro" id="IPR026046">
    <property type="entry name" value="UBIAD1"/>
</dbReference>
<dbReference type="AlphaFoldDB" id="A7SJ00"/>
<gene>
    <name evidence="9" type="ORF">NEMVEDRAFT_v1g245571</name>
</gene>
<feature type="transmembrane region" description="Helical" evidence="8">
    <location>
        <begin position="21"/>
        <end position="40"/>
    </location>
</feature>
<evidence type="ECO:0000313" key="9">
    <source>
        <dbReference type="EMBL" id="EDO36334.1"/>
    </source>
</evidence>
<dbReference type="Proteomes" id="UP000001593">
    <property type="component" value="Unassembled WGS sequence"/>
</dbReference>
<comment type="similarity">
    <text evidence="2">Belongs to the UbiA prenyltransferase family.</text>
</comment>
<evidence type="ECO:0000256" key="3">
    <source>
        <dbReference type="ARBA" id="ARBA00022602"/>
    </source>
</evidence>
<dbReference type="OrthoDB" id="5957310at2759"/>
<reference evidence="9 10" key="1">
    <citation type="journal article" date="2007" name="Science">
        <title>Sea anemone genome reveals ancestral eumetazoan gene repertoire and genomic organization.</title>
        <authorList>
            <person name="Putnam N.H."/>
            <person name="Srivastava M."/>
            <person name="Hellsten U."/>
            <person name="Dirks B."/>
            <person name="Chapman J."/>
            <person name="Salamov A."/>
            <person name="Terry A."/>
            <person name="Shapiro H."/>
            <person name="Lindquist E."/>
            <person name="Kapitonov V.V."/>
            <person name="Jurka J."/>
            <person name="Genikhovich G."/>
            <person name="Grigoriev I.V."/>
            <person name="Lucas S.M."/>
            <person name="Steele R.E."/>
            <person name="Finnerty J.R."/>
            <person name="Technau U."/>
            <person name="Martindale M.Q."/>
            <person name="Rokhsar D.S."/>
        </authorList>
    </citation>
    <scope>NUCLEOTIDE SEQUENCE [LARGE SCALE GENOMIC DNA]</scope>
    <source>
        <strain evidence="10">CH2 X CH6</strain>
    </source>
</reference>
<dbReference type="CDD" id="cd13962">
    <property type="entry name" value="PT_UbiA_UBIAD1"/>
    <property type="match status" value="1"/>
</dbReference>
<keyword evidence="4" id="KW-0808">Transferase</keyword>
<dbReference type="GO" id="GO:0009234">
    <property type="term" value="P:menaquinone biosynthetic process"/>
    <property type="evidence" value="ECO:0000318"/>
    <property type="project" value="GO_Central"/>
</dbReference>